<proteinExistence type="predicted"/>
<feature type="compositionally biased region" description="Acidic residues" evidence="1">
    <location>
        <begin position="17"/>
        <end position="29"/>
    </location>
</feature>
<feature type="non-terminal residue" evidence="2">
    <location>
        <position position="71"/>
    </location>
</feature>
<feature type="region of interest" description="Disordered" evidence="1">
    <location>
        <begin position="1"/>
        <end position="71"/>
    </location>
</feature>
<reference evidence="2 3" key="1">
    <citation type="submission" date="2024-05" db="EMBL/GenBank/DDBJ databases">
        <title>Genome sequencing and assembly of Indian major carp, Cirrhinus mrigala (Hamilton, 1822).</title>
        <authorList>
            <person name="Mohindra V."/>
            <person name="Chowdhury L.M."/>
            <person name="Lal K."/>
            <person name="Jena J.K."/>
        </authorList>
    </citation>
    <scope>NUCLEOTIDE SEQUENCE [LARGE SCALE GENOMIC DNA]</scope>
    <source>
        <strain evidence="2">CM1030</strain>
        <tissue evidence="2">Blood</tissue>
    </source>
</reference>
<keyword evidence="3" id="KW-1185">Reference proteome</keyword>
<sequence length="71" mass="7697">MGKKKSTQPKAIHLEEGDGNSDDTDDDDIPPSSPNISESSDSDVVMTRQKPKHTWPSASAPVAGHSRTHMR</sequence>
<dbReference type="AlphaFoldDB" id="A0ABD0MIN3"/>
<name>A0ABD0MIN3_CIRMR</name>
<accession>A0ABD0MIN3</accession>
<dbReference type="Proteomes" id="UP001529510">
    <property type="component" value="Unassembled WGS sequence"/>
</dbReference>
<feature type="compositionally biased region" description="Low complexity" evidence="1">
    <location>
        <begin position="34"/>
        <end position="43"/>
    </location>
</feature>
<comment type="caution">
    <text evidence="2">The sequence shown here is derived from an EMBL/GenBank/DDBJ whole genome shotgun (WGS) entry which is preliminary data.</text>
</comment>
<evidence type="ECO:0000256" key="1">
    <source>
        <dbReference type="SAM" id="MobiDB-lite"/>
    </source>
</evidence>
<dbReference type="EMBL" id="JAMKFB020000601">
    <property type="protein sequence ID" value="KAL0148815.1"/>
    <property type="molecule type" value="Genomic_DNA"/>
</dbReference>
<gene>
    <name evidence="2" type="ORF">M9458_055824</name>
</gene>
<evidence type="ECO:0000313" key="3">
    <source>
        <dbReference type="Proteomes" id="UP001529510"/>
    </source>
</evidence>
<protein>
    <submittedName>
        <fullName evidence="2">Uncharacterized protein</fullName>
    </submittedName>
</protein>
<organism evidence="2 3">
    <name type="scientific">Cirrhinus mrigala</name>
    <name type="common">Mrigala</name>
    <dbReference type="NCBI Taxonomy" id="683832"/>
    <lineage>
        <taxon>Eukaryota</taxon>
        <taxon>Metazoa</taxon>
        <taxon>Chordata</taxon>
        <taxon>Craniata</taxon>
        <taxon>Vertebrata</taxon>
        <taxon>Euteleostomi</taxon>
        <taxon>Actinopterygii</taxon>
        <taxon>Neopterygii</taxon>
        <taxon>Teleostei</taxon>
        <taxon>Ostariophysi</taxon>
        <taxon>Cypriniformes</taxon>
        <taxon>Cyprinidae</taxon>
        <taxon>Labeoninae</taxon>
        <taxon>Labeonini</taxon>
        <taxon>Cirrhinus</taxon>
    </lineage>
</organism>
<evidence type="ECO:0000313" key="2">
    <source>
        <dbReference type="EMBL" id="KAL0148815.1"/>
    </source>
</evidence>